<evidence type="ECO:0000313" key="4">
    <source>
        <dbReference type="Proteomes" id="UP000190965"/>
    </source>
</evidence>
<keyword evidence="1" id="KW-0812">Transmembrane</keyword>
<dbReference type="AlphaFoldDB" id="A0A1T2YX85"/>
<evidence type="ECO:0000313" key="3">
    <source>
        <dbReference type="EMBL" id="OPA96396.1"/>
    </source>
</evidence>
<dbReference type="PANTHER" id="PTHR37461:SF1">
    <property type="entry name" value="ANTI-SIGMA-K FACTOR RSKA"/>
    <property type="match status" value="1"/>
</dbReference>
<dbReference type="GO" id="GO:0005886">
    <property type="term" value="C:plasma membrane"/>
    <property type="evidence" value="ECO:0007669"/>
    <property type="project" value="InterPro"/>
</dbReference>
<dbReference type="EMBL" id="MSDF01000014">
    <property type="protein sequence ID" value="OPA96396.1"/>
    <property type="molecule type" value="Genomic_DNA"/>
</dbReference>
<dbReference type="RefSeq" id="WP_078739466.1">
    <property type="nucleotide sequence ID" value="NZ_MSDF01000014.1"/>
</dbReference>
<feature type="domain" description="Anti-sigma K factor RskA C-terminal" evidence="2">
    <location>
        <begin position="94"/>
        <end position="216"/>
    </location>
</feature>
<organism evidence="3 4">
    <name type="scientific">Pseudomonas fluorescens</name>
    <dbReference type="NCBI Taxonomy" id="294"/>
    <lineage>
        <taxon>Bacteria</taxon>
        <taxon>Pseudomonadati</taxon>
        <taxon>Pseudomonadota</taxon>
        <taxon>Gammaproteobacteria</taxon>
        <taxon>Pseudomonadales</taxon>
        <taxon>Pseudomonadaceae</taxon>
        <taxon>Pseudomonas</taxon>
    </lineage>
</organism>
<dbReference type="OrthoDB" id="5298046at2"/>
<proteinExistence type="predicted"/>
<dbReference type="InterPro" id="IPR018764">
    <property type="entry name" value="RskA_C"/>
</dbReference>
<dbReference type="InterPro" id="IPR051474">
    <property type="entry name" value="Anti-sigma-K/W_factor"/>
</dbReference>
<gene>
    <name evidence="3" type="ORF">BFW87_08670</name>
</gene>
<dbReference type="PANTHER" id="PTHR37461">
    <property type="entry name" value="ANTI-SIGMA-K FACTOR RSKA"/>
    <property type="match status" value="1"/>
</dbReference>
<dbReference type="GO" id="GO:0006417">
    <property type="term" value="P:regulation of translation"/>
    <property type="evidence" value="ECO:0007669"/>
    <property type="project" value="TreeGrafter"/>
</dbReference>
<keyword evidence="1" id="KW-0472">Membrane</keyword>
<dbReference type="Proteomes" id="UP000190965">
    <property type="component" value="Unassembled WGS sequence"/>
</dbReference>
<evidence type="ECO:0000256" key="1">
    <source>
        <dbReference type="SAM" id="Phobius"/>
    </source>
</evidence>
<comment type="caution">
    <text evidence="3">The sequence shown here is derived from an EMBL/GenBank/DDBJ whole genome shotgun (WGS) entry which is preliminary data.</text>
</comment>
<keyword evidence="1" id="KW-1133">Transmembrane helix</keyword>
<accession>A0A1T2YX85</accession>
<protein>
    <submittedName>
        <fullName evidence="3">Anti-sigma factor</fullName>
    </submittedName>
</protein>
<feature type="transmembrane region" description="Helical" evidence="1">
    <location>
        <begin position="91"/>
        <end position="110"/>
    </location>
</feature>
<sequence length="225" mass="24392">MNYQTTTLRRALAADYAIGLMPATARKRFEHLLLDDAALRTELGHWQDALASLTGTLPERPVPDHVWAGIKARIEPQVLHVPAKKPFWMNFRLLAAACAVVLALFVGVLYQRDNTAQYNATLVNASQQPALRIQAFADYLQVEPLTTVVLEPTRAMELWAVPAGGKPISLGLMPDSGKGRIPLSKEQQALLTAPLTLAVSLEPRGGSPTGQPTGPVLYQGALATR</sequence>
<dbReference type="GO" id="GO:0016989">
    <property type="term" value="F:sigma factor antagonist activity"/>
    <property type="evidence" value="ECO:0007669"/>
    <property type="project" value="TreeGrafter"/>
</dbReference>
<reference evidence="3 4" key="1">
    <citation type="submission" date="2016-12" db="EMBL/GenBank/DDBJ databases">
        <title>Draft genome sequences of seven strains of Pseudomonas fluorescens that produce 4-formylaminooxyvinylglycine.</title>
        <authorList>
            <person name="Okrent R.A."/>
            <person name="Manning V.A."/>
            <person name="Trippe K.M."/>
        </authorList>
    </citation>
    <scope>NUCLEOTIDE SEQUENCE [LARGE SCALE GENOMIC DNA]</scope>
    <source>
        <strain evidence="3 4">P5A</strain>
    </source>
</reference>
<name>A0A1T2YX85_PSEFL</name>
<dbReference type="Pfam" id="PF10099">
    <property type="entry name" value="RskA_C"/>
    <property type="match status" value="1"/>
</dbReference>
<evidence type="ECO:0000259" key="2">
    <source>
        <dbReference type="Pfam" id="PF10099"/>
    </source>
</evidence>